<dbReference type="InterPro" id="IPR011049">
    <property type="entry name" value="Serralysin-like_metalloprot_C"/>
</dbReference>
<dbReference type="InterPro" id="IPR000408">
    <property type="entry name" value="Reg_chr_condens"/>
</dbReference>
<dbReference type="Pfam" id="PF00415">
    <property type="entry name" value="RCC1"/>
    <property type="match status" value="1"/>
</dbReference>
<organism evidence="2">
    <name type="scientific">uncultured Caudovirales phage</name>
    <dbReference type="NCBI Taxonomy" id="2100421"/>
    <lineage>
        <taxon>Viruses</taxon>
        <taxon>Duplodnaviria</taxon>
        <taxon>Heunggongvirae</taxon>
        <taxon>Uroviricota</taxon>
        <taxon>Caudoviricetes</taxon>
        <taxon>Peduoviridae</taxon>
        <taxon>Maltschvirus</taxon>
        <taxon>Maltschvirus maltsch</taxon>
    </lineage>
</organism>
<dbReference type="InterPro" id="IPR009091">
    <property type="entry name" value="RCC1/BLIP-II"/>
</dbReference>
<sequence>MALKIAGVTVISDDIDLDISGASRLNSLEVSGTTVVNNLSINGLTAGLTAATGTNSSQIATTAFVQNTVAGSMSGIASNISSYPLNQLVSVNSAPTFQGTNISGFASSLNIGGNAATVTNGVYNNGGTYNVNITGNAATVTNGVYNNGGTYNVNITGNAATVTNGVYNNGGAYNITAANLLGLTLNSSSVPINPNNVTQNQIGYQNGLSVLGQSDGALYSSAYSSEWVHQIAGDFRSGQIAVRGKNSGSWQPWRIVLDSSNYNNYVPTVTGSNASGTWGINITGSAATAGSAASLTGMLTPQSMPDSGASAGTYGSNIQIPVLTVDSKGRITSITTVTGGFTGTYASDAYFNNVTIGRGAGNKSRNTALGTGALLNNTTGDGNTGVGYWSLINNTSGYNNIAVGDVALGNNSTGNNNVAVGISALNGNTTGYLNTAIGAQSLMKNTTGLNNTAVGFNTLQQNTVGNNMVAVGVGALNANTTGENNVAVGFATLSKNESGKSNTAMGYNSLYHNTSGSRNSAFGDGALMNNTDSSNTAVGYWSLINNTSGTLNTAVGDATLGNTTSGTHNTAVGAGALNGNTVGTRNVAFGYNALAKSVDNSWNTAMGIVTLSELISGAGNTAIGGGALRKAVTAGHNTAIGNGSNQSLTTGSSNTSVGSGTLSTLTTGDKNTAIGLRAGEALSSANLNTFIGANSGISVTSGNANVIIGGNNGSSIATTNNNIILSDGDGNIRATCDSTGSWNIGGERIGKNQITYLSKSCHNLMAMIMDGILYTTSGSNGSYSNYCTGRVPNGGYNKLGLDEFQPVLFPDSNVFSTRVVASGGNGHAVQWALLDDGRLYTWGLNSNGQCGLGDTITRVFPTLSASNVQEVFSHPSNGDYSVTYSRLFYRSKSGELFGCGYNGYGALGIGSTNGNVVFWTKINIPGLTSTTPMKVFNLGAHLGCTVILINGRIYVAGYNGYGQLGDGGTANVITFKDVTANWQTSTNATAVAAARSAQQQTIAAINTGITAIWNLAAAWGVTLGDGAGGTAIFKVTPEGYFSANYNVINGPASSFQPFKDAFYAAGGPYSQTYGRESTLRQQTDALNALLADQSIYPTITDIQASGGFGYYDSQGYSQSTLVILIKEASRSYVRACGNNSWGTLGDGTTTIRYTPVSPAFPATDADSIDEIAVFGGGPATVYARTKGYKLYTWGYNSFGQLGRPVTSVTYMTPGLAAENVGILHCDGLTSHTHSYYSQGLYCDVFGKLWITGYNDSSGYMGNGYTFQPTAYFTQPMLPKTEVVEEVGHYTTTSYGRSFIVRTSTGNVYAWGYNEYHNITSWLTGAAQVPVLIKLPMLNKELK</sequence>
<name>A0A6J5L7E0_9CAUD</name>
<reference evidence="2" key="1">
    <citation type="submission" date="2020-04" db="EMBL/GenBank/DDBJ databases">
        <authorList>
            <person name="Chiriac C."/>
            <person name="Salcher M."/>
            <person name="Ghai R."/>
            <person name="Kavagutti S V."/>
        </authorList>
    </citation>
    <scope>NUCLEOTIDE SEQUENCE</scope>
</reference>
<dbReference type="SUPFAM" id="SSF50985">
    <property type="entry name" value="RCC1/BLIP-II"/>
    <property type="match status" value="2"/>
</dbReference>
<accession>A0A6J5L7E0</accession>
<feature type="region of interest" description="Disordered" evidence="1">
    <location>
        <begin position="640"/>
        <end position="663"/>
    </location>
</feature>
<dbReference type="PANTHER" id="PTHR45982">
    <property type="entry name" value="REGULATOR OF CHROMOSOME CONDENSATION"/>
    <property type="match status" value="1"/>
</dbReference>
<dbReference type="EMBL" id="LR796237">
    <property type="protein sequence ID" value="CAB4130344.1"/>
    <property type="molecule type" value="Genomic_DNA"/>
</dbReference>
<dbReference type="PROSITE" id="PS50012">
    <property type="entry name" value="RCC1_3"/>
    <property type="match status" value="1"/>
</dbReference>
<evidence type="ECO:0000256" key="1">
    <source>
        <dbReference type="SAM" id="MobiDB-lite"/>
    </source>
</evidence>
<dbReference type="CDD" id="cd19958">
    <property type="entry name" value="pyocin_knob"/>
    <property type="match status" value="1"/>
</dbReference>
<dbReference type="Gene3D" id="2.150.10.10">
    <property type="entry name" value="Serralysin-like metalloprotease, C-terminal"/>
    <property type="match status" value="1"/>
</dbReference>
<dbReference type="PANTHER" id="PTHR45982:SF1">
    <property type="entry name" value="REGULATOR OF CHROMOSOME CONDENSATION"/>
    <property type="match status" value="1"/>
</dbReference>
<evidence type="ECO:0000313" key="2">
    <source>
        <dbReference type="EMBL" id="CAB4130344.1"/>
    </source>
</evidence>
<proteinExistence type="predicted"/>
<gene>
    <name evidence="2" type="ORF">UFOVP116_394</name>
</gene>
<protein>
    <submittedName>
        <fullName evidence="2">Regulator of chromosome condensation, RCC1</fullName>
    </submittedName>
</protein>
<dbReference type="InterPro" id="IPR051553">
    <property type="entry name" value="Ran_GTPase-activating"/>
</dbReference>
<feature type="compositionally biased region" description="Low complexity" evidence="1">
    <location>
        <begin position="647"/>
        <end position="663"/>
    </location>
</feature>
<dbReference type="Gene3D" id="2.130.10.30">
    <property type="entry name" value="Regulator of chromosome condensation 1/beta-lactamase-inhibitor protein II"/>
    <property type="match status" value="2"/>
</dbReference>